<evidence type="ECO:0000256" key="1">
    <source>
        <dbReference type="SAM" id="Phobius"/>
    </source>
</evidence>
<keyword evidence="1" id="KW-0472">Membrane</keyword>
<dbReference type="GeneID" id="108676362"/>
<dbReference type="OMA" id="WHGFTFY"/>
<dbReference type="CTD" id="138050"/>
<dbReference type="PANTHER" id="PTHR31061:SF24">
    <property type="entry name" value="LD22376P"/>
    <property type="match status" value="1"/>
</dbReference>
<dbReference type="AlphaFoldDB" id="A0A8B7P4D0"/>
<feature type="transmembrane region" description="Helical" evidence="1">
    <location>
        <begin position="182"/>
        <end position="201"/>
    </location>
</feature>
<dbReference type="Proteomes" id="UP000694843">
    <property type="component" value="Unplaced"/>
</dbReference>
<dbReference type="OrthoDB" id="2149840at2759"/>
<accession>A0A8B7P4D0</accession>
<dbReference type="InterPro" id="IPR012429">
    <property type="entry name" value="HGSNAT_cat"/>
</dbReference>
<feature type="transmembrane region" description="Helical" evidence="1">
    <location>
        <begin position="395"/>
        <end position="417"/>
    </location>
</feature>
<feature type="transmembrane region" description="Helical" evidence="1">
    <location>
        <begin position="207"/>
        <end position="224"/>
    </location>
</feature>
<feature type="transmembrane region" description="Helical" evidence="1">
    <location>
        <begin position="37"/>
        <end position="62"/>
    </location>
</feature>
<feature type="non-terminal residue" evidence="4">
    <location>
        <position position="1"/>
    </location>
</feature>
<feature type="transmembrane region" description="Helical" evidence="1">
    <location>
        <begin position="107"/>
        <end position="127"/>
    </location>
</feature>
<dbReference type="RefSeq" id="XP_018019916.2">
    <property type="nucleotide sequence ID" value="XM_018164427.2"/>
</dbReference>
<feature type="domain" description="Heparan-alpha-glucosaminide N-acetyltransferase catalytic" evidence="2">
    <location>
        <begin position="100"/>
        <end position="221"/>
    </location>
</feature>
<evidence type="ECO:0000313" key="3">
    <source>
        <dbReference type="Proteomes" id="UP000694843"/>
    </source>
</evidence>
<gene>
    <name evidence="4" type="primary">LOC108676362</name>
</gene>
<dbReference type="KEGG" id="hazt:108676362"/>
<feature type="transmembrane region" description="Helical" evidence="1">
    <location>
        <begin position="364"/>
        <end position="383"/>
    </location>
</feature>
<keyword evidence="3" id="KW-1185">Reference proteome</keyword>
<keyword evidence="1" id="KW-0812">Transmembrane</keyword>
<reference evidence="4" key="1">
    <citation type="submission" date="2025-08" db="UniProtKB">
        <authorList>
            <consortium name="RefSeq"/>
        </authorList>
    </citation>
    <scope>IDENTIFICATION</scope>
    <source>
        <tissue evidence="4">Whole organism</tissue>
    </source>
</reference>
<evidence type="ECO:0000313" key="4">
    <source>
        <dbReference type="RefSeq" id="XP_018019916.2"/>
    </source>
</evidence>
<keyword evidence="1" id="KW-1133">Transmembrane helix</keyword>
<dbReference type="Pfam" id="PF07786">
    <property type="entry name" value="HGSNAT_cat"/>
    <property type="match status" value="1"/>
</dbReference>
<organism evidence="3 4">
    <name type="scientific">Hyalella azteca</name>
    <name type="common">Amphipod</name>
    <dbReference type="NCBI Taxonomy" id="294128"/>
    <lineage>
        <taxon>Eukaryota</taxon>
        <taxon>Metazoa</taxon>
        <taxon>Ecdysozoa</taxon>
        <taxon>Arthropoda</taxon>
        <taxon>Crustacea</taxon>
        <taxon>Multicrustacea</taxon>
        <taxon>Malacostraca</taxon>
        <taxon>Eumalacostraca</taxon>
        <taxon>Peracarida</taxon>
        <taxon>Amphipoda</taxon>
        <taxon>Senticaudata</taxon>
        <taxon>Talitrida</taxon>
        <taxon>Talitroidea</taxon>
        <taxon>Hyalellidae</taxon>
        <taxon>Hyalella</taxon>
    </lineage>
</organism>
<protein>
    <submittedName>
        <fullName evidence="4">Heparan-alpha-glucosaminide N-acetyltransferase</fullName>
    </submittedName>
</protein>
<dbReference type="PANTHER" id="PTHR31061">
    <property type="entry name" value="LD22376P"/>
    <property type="match status" value="1"/>
</dbReference>
<name>A0A8B7P4D0_HYAAZ</name>
<feature type="transmembrane region" description="Helical" evidence="1">
    <location>
        <begin position="142"/>
        <end position="162"/>
    </location>
</feature>
<feature type="transmembrane region" description="Helical" evidence="1">
    <location>
        <begin position="245"/>
        <end position="265"/>
    </location>
</feature>
<feature type="transmembrane region" description="Helical" evidence="1">
    <location>
        <begin position="331"/>
        <end position="352"/>
    </location>
</feature>
<sequence length="492" mass="54349">RSHCSLENISLGEFGVYEVTVSTAACSISTHKEPVFIYGGMIIACAVYVVLMLLVTLVPALVRRVQHSGLATCCRMNDSTEDIDLSVQDRGGKSAPKKARVKALDTFRGLSIVLMIFVNYGGGHYWFFDHATWDGLLLADLVFPWFMWIMGVCIPMGVRSGAKRGVPKHKMIFKIYKRSLKLFALGIILNSLGGWVTLAQYRVPGVLQRFAVAYLVVASVMVLCPEPAALQNKCGEAMSDVVSLSYQWVIYILFVLVHTALIFFLPVPQCPTGYLGPGGLSLMDSDGSPRPDCIGGATGYVDRWLLGVAHIYQNPTAKTVYHSGPFDPEGVLGSMLSIVQVFLGVVAGNVLHHHKEHKQRLVRWLVWGAVTGALGAVLCYAGQQDAPVPVNKNLWSLSYVLVTSCFAFLLLCLSYLLVDVWRLWSGAPLYQAGMNSIFLYVGHMVTYNLFPWHYIIGPMRTHAALLAECLWGTTLWVLTALYLHSKGRFYTV</sequence>
<feature type="transmembrane region" description="Helical" evidence="1">
    <location>
        <begin position="462"/>
        <end position="483"/>
    </location>
</feature>
<evidence type="ECO:0000259" key="2">
    <source>
        <dbReference type="Pfam" id="PF07786"/>
    </source>
</evidence>
<proteinExistence type="predicted"/>